<evidence type="ECO:0000259" key="4">
    <source>
        <dbReference type="PROSITE" id="PS50237"/>
    </source>
</evidence>
<keyword evidence="6" id="KW-1185">Reference proteome</keyword>
<dbReference type="Gene3D" id="3.90.1750.10">
    <property type="entry name" value="Hect, E3 ligase catalytic domains"/>
    <property type="match status" value="1"/>
</dbReference>
<dbReference type="GeneTree" id="ENSGT00460000041731"/>
<feature type="domain" description="HECT" evidence="4">
    <location>
        <begin position="167"/>
        <end position="206"/>
    </location>
</feature>
<evidence type="ECO:0000313" key="5">
    <source>
        <dbReference type="Ensembl" id="ENSOSIP00000005080.1"/>
    </source>
</evidence>
<keyword evidence="1" id="KW-0808">Transferase</keyword>
<evidence type="ECO:0000313" key="6">
    <source>
        <dbReference type="Proteomes" id="UP000694383"/>
    </source>
</evidence>
<dbReference type="Ensembl" id="ENSOSIT00000005430.1">
    <property type="protein sequence ID" value="ENSOSIP00000005080.1"/>
    <property type="gene ID" value="ENSOSIG00000003464.1"/>
</dbReference>
<dbReference type="InterPro" id="IPR035983">
    <property type="entry name" value="Hect_E3_ubiquitin_ligase"/>
</dbReference>
<name>A0A8C7WY03_9TELE</name>
<reference evidence="5" key="1">
    <citation type="submission" date="2025-08" db="UniProtKB">
        <authorList>
            <consortium name="Ensembl"/>
        </authorList>
    </citation>
    <scope>IDENTIFICATION</scope>
</reference>
<accession>A0A8C7WY03</accession>
<proteinExistence type="predicted"/>
<organism evidence="5 6">
    <name type="scientific">Oryzias sinensis</name>
    <name type="common">Chinese medaka</name>
    <dbReference type="NCBI Taxonomy" id="183150"/>
    <lineage>
        <taxon>Eukaryota</taxon>
        <taxon>Metazoa</taxon>
        <taxon>Chordata</taxon>
        <taxon>Craniata</taxon>
        <taxon>Vertebrata</taxon>
        <taxon>Euteleostomi</taxon>
        <taxon>Actinopterygii</taxon>
        <taxon>Neopterygii</taxon>
        <taxon>Teleostei</taxon>
        <taxon>Neoteleostei</taxon>
        <taxon>Acanthomorphata</taxon>
        <taxon>Ovalentaria</taxon>
        <taxon>Atherinomorphae</taxon>
        <taxon>Beloniformes</taxon>
        <taxon>Adrianichthyidae</taxon>
        <taxon>Oryziinae</taxon>
        <taxon>Oryzias</taxon>
    </lineage>
</organism>
<reference evidence="5" key="2">
    <citation type="submission" date="2025-09" db="UniProtKB">
        <authorList>
            <consortium name="Ensembl"/>
        </authorList>
    </citation>
    <scope>IDENTIFICATION</scope>
</reference>
<dbReference type="GO" id="GO:0004842">
    <property type="term" value="F:ubiquitin-protein transferase activity"/>
    <property type="evidence" value="ECO:0007669"/>
    <property type="project" value="InterPro"/>
</dbReference>
<evidence type="ECO:0000256" key="3">
    <source>
        <dbReference type="PROSITE-ProRule" id="PRU00104"/>
    </source>
</evidence>
<protein>
    <recommendedName>
        <fullName evidence="4">HECT domain-containing protein</fullName>
    </recommendedName>
</protein>
<evidence type="ECO:0000256" key="1">
    <source>
        <dbReference type="ARBA" id="ARBA00022679"/>
    </source>
</evidence>
<dbReference type="PROSITE" id="PS50237">
    <property type="entry name" value="HECT"/>
    <property type="match status" value="1"/>
</dbReference>
<dbReference type="InterPro" id="IPR000569">
    <property type="entry name" value="HECT_dom"/>
</dbReference>
<dbReference type="SUPFAM" id="SSF56204">
    <property type="entry name" value="Hect, E3 ligase catalytic domain"/>
    <property type="match status" value="1"/>
</dbReference>
<comment type="caution">
    <text evidence="3">Lacks conserved residue(s) required for the propagation of feature annotation.</text>
</comment>
<keyword evidence="2 3" id="KW-0833">Ubl conjugation pathway</keyword>
<dbReference type="AlphaFoldDB" id="A0A8C7WY03"/>
<dbReference type="Proteomes" id="UP000694383">
    <property type="component" value="Unplaced"/>
</dbReference>
<evidence type="ECO:0000256" key="2">
    <source>
        <dbReference type="ARBA" id="ARBA00022786"/>
    </source>
</evidence>
<sequence length="354" mass="39592">MVAELMLSQAGLGKRTINIPEDAGHKQVYLLCEVYPKMRQPEGAGMLYKAMGGLGQRKLILVPPDNEGYTGTCIIRTGKSWLYILPILHTLDTTPLPMSAPEFQAIYVPLQLLGLHVKECSINNEIACPLCCQPLTKEEICAHTGVYILVVLEKRVDASMTFNISVTREDLQKKASPKNLLLVSFIGEHQIDEGALRKEFLTEIMRGIKARYFEGDGEKGKIPKYRILDYQDQNFKYTCGEILATSLAQGGPAPNILKTWCYNFLCHGEMEIDVPPDATAQDLINLKAEVPTDSSRHNSSQFLTSLNKFQLLWYIHANDSVQFSALCYIINCLCHVDQNVLYSSLSNSLTPQNT</sequence>